<feature type="transmembrane region" description="Helical" evidence="5">
    <location>
        <begin position="182"/>
        <end position="205"/>
    </location>
</feature>
<feature type="transmembrane region" description="Helical" evidence="5">
    <location>
        <begin position="154"/>
        <end position="175"/>
    </location>
</feature>
<dbReference type="Pfam" id="PF00990">
    <property type="entry name" value="GGDEF"/>
    <property type="match status" value="1"/>
</dbReference>
<reference evidence="7" key="1">
    <citation type="submission" date="2020-07" db="EMBL/GenBank/DDBJ databases">
        <title>Nitrate ammonifying Pseudomonas campi sp. nov. isolated from German agricultural grassland.</title>
        <authorList>
            <person name="Timsy T."/>
            <person name="Ulrich A."/>
            <person name="Spanner T."/>
            <person name="Foesel B."/>
            <person name="Kolb S."/>
            <person name="Horn M.A."/>
            <person name="Behrendt U."/>
        </authorList>
    </citation>
    <scope>NUCLEOTIDE SEQUENCE</scope>
    <source>
        <strain evidence="7">S1-A32-2</strain>
    </source>
</reference>
<keyword evidence="5" id="KW-0472">Membrane</keyword>
<dbReference type="AlphaFoldDB" id="A0A6M8FVH7"/>
<evidence type="ECO:0000256" key="5">
    <source>
        <dbReference type="SAM" id="Phobius"/>
    </source>
</evidence>
<dbReference type="PROSITE" id="PS50887">
    <property type="entry name" value="GGDEF"/>
    <property type="match status" value="1"/>
</dbReference>
<comment type="cofactor">
    <cofactor evidence="1">
        <name>Mg(2+)</name>
        <dbReference type="ChEBI" id="CHEBI:18420"/>
    </cofactor>
</comment>
<dbReference type="KEGG" id="pcam:HNE05_11230"/>
<evidence type="ECO:0000259" key="6">
    <source>
        <dbReference type="PROSITE" id="PS50887"/>
    </source>
</evidence>
<feature type="transmembrane region" description="Helical" evidence="5">
    <location>
        <begin position="128"/>
        <end position="148"/>
    </location>
</feature>
<feature type="transmembrane region" description="Helical" evidence="5">
    <location>
        <begin position="260"/>
        <end position="281"/>
    </location>
</feature>
<evidence type="ECO:0000256" key="3">
    <source>
        <dbReference type="ARBA" id="ARBA00012528"/>
    </source>
</evidence>
<accession>A0A6M8FVH7</accession>
<dbReference type="NCBIfam" id="TIGR00254">
    <property type="entry name" value="GGDEF"/>
    <property type="match status" value="1"/>
</dbReference>
<dbReference type="GO" id="GO:0005886">
    <property type="term" value="C:plasma membrane"/>
    <property type="evidence" value="ECO:0007669"/>
    <property type="project" value="UniProtKB-SubCell"/>
</dbReference>
<keyword evidence="5" id="KW-0812">Transmembrane</keyword>
<gene>
    <name evidence="7" type="ORF">HNE05_11230</name>
</gene>
<dbReference type="SMART" id="SM00267">
    <property type="entry name" value="GGDEF"/>
    <property type="match status" value="1"/>
</dbReference>
<feature type="transmembrane region" description="Helical" evidence="5">
    <location>
        <begin position="235"/>
        <end position="254"/>
    </location>
</feature>
<dbReference type="InterPro" id="IPR000160">
    <property type="entry name" value="GGDEF_dom"/>
</dbReference>
<evidence type="ECO:0000313" key="8">
    <source>
        <dbReference type="Proteomes" id="UP000501379"/>
    </source>
</evidence>
<sequence>MAKASCRRLRPSPNSLPDRCRKACCTVCGRPCRRSSRSRTTGGVALCAKLSALTGDKLVTHVASRYGGGLLSIYEVLVSSHLAWLDDVRPNPYADQLAKGYRRLRFSAPLEQEYRAYALRDSVELKRVSIVFALFVWMAFLMVDVWMISAPLLYLLLVIRLGVAVLLVFCGRLILLNRHPRLMVPLSLASIGAMGLGAAAIIAIGHGQNPFFPYEGVLLVCIAAYFLVGLRLVEALAISFLVLLAYGLFEWLGGLPAERLFNNLVFLLFGNLIGAVGCYLLEFKSRQHFLISRLMRVLADQDSLTGLHNRRSFNRQLARLWRQAQREEVELALLLCDVDHFKAYNDHYGHQAGDRALQRVGAVLSESARRPLDMAVRLGGEEFAVLLYGIGATEAHQRGEALRQAVQDQQLAHAGSSTAAVLTISVGVACLRPQDGMAFDLLFEHADRALYEAKAFGRNQVVT</sequence>
<name>A0A6M8FVH7_9GAMM</name>
<dbReference type="SUPFAM" id="SSF55073">
    <property type="entry name" value="Nucleotide cyclase"/>
    <property type="match status" value="1"/>
</dbReference>
<keyword evidence="8" id="KW-1185">Reference proteome</keyword>
<dbReference type="EC" id="2.7.7.65" evidence="3"/>
<dbReference type="Proteomes" id="UP000501379">
    <property type="component" value="Chromosome"/>
</dbReference>
<evidence type="ECO:0000313" key="7">
    <source>
        <dbReference type="EMBL" id="QKE63896.1"/>
    </source>
</evidence>
<dbReference type="InterPro" id="IPR050469">
    <property type="entry name" value="Diguanylate_Cyclase"/>
</dbReference>
<dbReference type="PANTHER" id="PTHR45138:SF9">
    <property type="entry name" value="DIGUANYLATE CYCLASE DGCM-RELATED"/>
    <property type="match status" value="1"/>
</dbReference>
<comment type="subcellular location">
    <subcellularLocation>
        <location evidence="2">Cell inner membrane</location>
    </subcellularLocation>
</comment>
<dbReference type="InterPro" id="IPR029787">
    <property type="entry name" value="Nucleotide_cyclase"/>
</dbReference>
<feature type="transmembrane region" description="Helical" evidence="5">
    <location>
        <begin position="211"/>
        <end position="228"/>
    </location>
</feature>
<dbReference type="InterPro" id="IPR043128">
    <property type="entry name" value="Rev_trsase/Diguanyl_cyclase"/>
</dbReference>
<feature type="domain" description="GGDEF" evidence="6">
    <location>
        <begin position="329"/>
        <end position="463"/>
    </location>
</feature>
<evidence type="ECO:0000256" key="2">
    <source>
        <dbReference type="ARBA" id="ARBA00004533"/>
    </source>
</evidence>
<comment type="catalytic activity">
    <reaction evidence="4">
        <text>2 GTP = 3',3'-c-di-GMP + 2 diphosphate</text>
        <dbReference type="Rhea" id="RHEA:24898"/>
        <dbReference type="ChEBI" id="CHEBI:33019"/>
        <dbReference type="ChEBI" id="CHEBI:37565"/>
        <dbReference type="ChEBI" id="CHEBI:58805"/>
        <dbReference type="EC" id="2.7.7.65"/>
    </reaction>
</comment>
<dbReference type="CDD" id="cd01949">
    <property type="entry name" value="GGDEF"/>
    <property type="match status" value="1"/>
</dbReference>
<dbReference type="FunFam" id="3.30.70.270:FF:000001">
    <property type="entry name" value="Diguanylate cyclase domain protein"/>
    <property type="match status" value="1"/>
</dbReference>
<keyword evidence="5" id="KW-1133">Transmembrane helix</keyword>
<dbReference type="GO" id="GO:0043709">
    <property type="term" value="P:cell adhesion involved in single-species biofilm formation"/>
    <property type="evidence" value="ECO:0007669"/>
    <property type="project" value="TreeGrafter"/>
</dbReference>
<dbReference type="Gene3D" id="3.30.70.270">
    <property type="match status" value="1"/>
</dbReference>
<evidence type="ECO:0000256" key="4">
    <source>
        <dbReference type="ARBA" id="ARBA00034247"/>
    </source>
</evidence>
<dbReference type="PANTHER" id="PTHR45138">
    <property type="entry name" value="REGULATORY COMPONENTS OF SENSORY TRANSDUCTION SYSTEM"/>
    <property type="match status" value="1"/>
</dbReference>
<dbReference type="GO" id="GO:1902201">
    <property type="term" value="P:negative regulation of bacterial-type flagellum-dependent cell motility"/>
    <property type="evidence" value="ECO:0007669"/>
    <property type="project" value="TreeGrafter"/>
</dbReference>
<evidence type="ECO:0000256" key="1">
    <source>
        <dbReference type="ARBA" id="ARBA00001946"/>
    </source>
</evidence>
<proteinExistence type="predicted"/>
<dbReference type="GO" id="GO:0052621">
    <property type="term" value="F:diguanylate cyclase activity"/>
    <property type="evidence" value="ECO:0007669"/>
    <property type="project" value="UniProtKB-EC"/>
</dbReference>
<dbReference type="EMBL" id="CP053697">
    <property type="protein sequence ID" value="QKE63896.1"/>
    <property type="molecule type" value="Genomic_DNA"/>
</dbReference>
<organism evidence="7 8">
    <name type="scientific">Aquipseudomonas campi</name>
    <dbReference type="NCBI Taxonomy" id="2731681"/>
    <lineage>
        <taxon>Bacteria</taxon>
        <taxon>Pseudomonadati</taxon>
        <taxon>Pseudomonadota</taxon>
        <taxon>Gammaproteobacteria</taxon>
        <taxon>Pseudomonadales</taxon>
        <taxon>Pseudomonadaceae</taxon>
        <taxon>Aquipseudomonas</taxon>
    </lineage>
</organism>
<protein>
    <recommendedName>
        <fullName evidence="3">diguanylate cyclase</fullName>
        <ecNumber evidence="3">2.7.7.65</ecNumber>
    </recommendedName>
</protein>